<dbReference type="Proteomes" id="UP000265520">
    <property type="component" value="Unassembled WGS sequence"/>
</dbReference>
<dbReference type="AlphaFoldDB" id="A0A392RFJ1"/>
<feature type="compositionally biased region" description="Basic and acidic residues" evidence="1">
    <location>
        <begin position="61"/>
        <end position="70"/>
    </location>
</feature>
<dbReference type="EMBL" id="LXQA010222839">
    <property type="protein sequence ID" value="MCI35383.1"/>
    <property type="molecule type" value="Genomic_DNA"/>
</dbReference>
<feature type="region of interest" description="Disordered" evidence="1">
    <location>
        <begin position="1"/>
        <end position="136"/>
    </location>
</feature>
<feature type="non-terminal residue" evidence="2">
    <location>
        <position position="136"/>
    </location>
</feature>
<evidence type="ECO:0000313" key="3">
    <source>
        <dbReference type="Proteomes" id="UP000265520"/>
    </source>
</evidence>
<reference evidence="2 3" key="1">
    <citation type="journal article" date="2018" name="Front. Plant Sci.">
        <title>Red Clover (Trifolium pratense) and Zigzag Clover (T. medium) - A Picture of Genomic Similarities and Differences.</title>
        <authorList>
            <person name="Dluhosova J."/>
            <person name="Istvanek J."/>
            <person name="Nedelnik J."/>
            <person name="Repkova J."/>
        </authorList>
    </citation>
    <scope>NUCLEOTIDE SEQUENCE [LARGE SCALE GENOMIC DNA]</scope>
    <source>
        <strain evidence="3">cv. 10/8</strain>
        <tissue evidence="2">Leaf</tissue>
    </source>
</reference>
<protein>
    <submittedName>
        <fullName evidence="2">Uncharacterized protein</fullName>
    </submittedName>
</protein>
<accession>A0A392RFJ1</accession>
<feature type="compositionally biased region" description="Basic and acidic residues" evidence="1">
    <location>
        <begin position="23"/>
        <end position="32"/>
    </location>
</feature>
<keyword evidence="3" id="KW-1185">Reference proteome</keyword>
<feature type="compositionally biased region" description="Basic residues" evidence="1">
    <location>
        <begin position="9"/>
        <end position="18"/>
    </location>
</feature>
<proteinExistence type="predicted"/>
<sequence>QRPQPRNSPPRRHHHSRSPPRQENVHQRRPALERPQQPSKKRDHTPPPREGRVSPITKKGKTIDRPEQRHRSPQGLLLMTKQGASSSRSRGNHGYRSPTPPPPDNSPPQYSPEGSDEEASCCPLSKDIMRAPIPVG</sequence>
<evidence type="ECO:0000256" key="1">
    <source>
        <dbReference type="SAM" id="MobiDB-lite"/>
    </source>
</evidence>
<name>A0A392RFJ1_9FABA</name>
<evidence type="ECO:0000313" key="2">
    <source>
        <dbReference type="EMBL" id="MCI35383.1"/>
    </source>
</evidence>
<organism evidence="2 3">
    <name type="scientific">Trifolium medium</name>
    <dbReference type="NCBI Taxonomy" id="97028"/>
    <lineage>
        <taxon>Eukaryota</taxon>
        <taxon>Viridiplantae</taxon>
        <taxon>Streptophyta</taxon>
        <taxon>Embryophyta</taxon>
        <taxon>Tracheophyta</taxon>
        <taxon>Spermatophyta</taxon>
        <taxon>Magnoliopsida</taxon>
        <taxon>eudicotyledons</taxon>
        <taxon>Gunneridae</taxon>
        <taxon>Pentapetalae</taxon>
        <taxon>rosids</taxon>
        <taxon>fabids</taxon>
        <taxon>Fabales</taxon>
        <taxon>Fabaceae</taxon>
        <taxon>Papilionoideae</taxon>
        <taxon>50 kb inversion clade</taxon>
        <taxon>NPAAA clade</taxon>
        <taxon>Hologalegina</taxon>
        <taxon>IRL clade</taxon>
        <taxon>Trifolieae</taxon>
        <taxon>Trifolium</taxon>
    </lineage>
</organism>
<feature type="non-terminal residue" evidence="2">
    <location>
        <position position="1"/>
    </location>
</feature>
<feature type="compositionally biased region" description="Pro residues" evidence="1">
    <location>
        <begin position="98"/>
        <end position="110"/>
    </location>
</feature>
<comment type="caution">
    <text evidence="2">The sequence shown here is derived from an EMBL/GenBank/DDBJ whole genome shotgun (WGS) entry which is preliminary data.</text>
</comment>